<dbReference type="Pfam" id="PF13531">
    <property type="entry name" value="SBP_bac_11"/>
    <property type="match status" value="1"/>
</dbReference>
<dbReference type="Proteomes" id="UP000197058">
    <property type="component" value="Chromosome"/>
</dbReference>
<evidence type="ECO:0000256" key="2">
    <source>
        <dbReference type="SAM" id="SignalP"/>
    </source>
</evidence>
<dbReference type="GO" id="GO:0030976">
    <property type="term" value="F:thiamine pyrophosphate binding"/>
    <property type="evidence" value="ECO:0007669"/>
    <property type="project" value="TreeGrafter"/>
</dbReference>
<feature type="chain" id="PRO_5042514528" evidence="2">
    <location>
        <begin position="21"/>
        <end position="317"/>
    </location>
</feature>
<reference evidence="4" key="1">
    <citation type="submission" date="2017-06" db="EMBL/GenBank/DDBJ databases">
        <title>FDA dAtabase for Regulatory Grade micrObial Sequences (FDA-ARGOS): Supporting development and validation of Infectious Disease Dx tests.</title>
        <authorList>
            <person name="Goldberg B."/>
            <person name="Campos J."/>
            <person name="Tallon L."/>
            <person name="Sadzewicz L."/>
            <person name="Sengamalay N."/>
            <person name="Ott S."/>
            <person name="Godinez A."/>
            <person name="Nagaraj S."/>
            <person name="Vavikolanu K."/>
            <person name="Nadendla S."/>
            <person name="George J."/>
            <person name="Geyer C."/>
            <person name="Sichtig H."/>
        </authorList>
    </citation>
    <scope>NUCLEOTIDE SEQUENCE [LARGE SCALE GENOMIC DNA]</scope>
    <source>
        <strain evidence="4">FDAARGOS_285</strain>
    </source>
</reference>
<dbReference type="Gene3D" id="3.40.190.10">
    <property type="entry name" value="Periplasmic binding protein-like II"/>
    <property type="match status" value="2"/>
</dbReference>
<dbReference type="KEGG" id="sscu:CEP64_13585"/>
<sequence>MKKFFVLLCLLLIVSGCGKLNNYQETITVYSPYPRELIRSLLNDFEQTENVKVELKQGSTQVLLREIHQVDENELGDIVVGGVLSEMIEHPGDFEAYESENQKYMKYDKQKVPYVSDFILMPTTIVVNQDLIGNIKVRGYKDLCADELKGKVVYSNPLETTTGYQHMKAIESINHNVDDVKGFMASANKVDKSSKVIQEVAKGKYYAGLSYESDAKAYINKGYPLKMIYPSEGTMLNHDGIALVKKENINPKSKKLINYLTSKKVQQKIADEYKIQSGRKDVFNQNKQVATKFREIPVIKDEDISHLTRKQFLELIQ</sequence>
<dbReference type="PANTHER" id="PTHR30006:SF2">
    <property type="entry name" value="ABC TRANSPORTER SUBSTRATE-BINDING PROTEIN"/>
    <property type="match status" value="1"/>
</dbReference>
<evidence type="ECO:0000313" key="3">
    <source>
        <dbReference type="EMBL" id="ASE35570.1"/>
    </source>
</evidence>
<dbReference type="EMBL" id="CP022046">
    <property type="protein sequence ID" value="ASE35570.1"/>
    <property type="molecule type" value="Genomic_DNA"/>
</dbReference>
<dbReference type="RefSeq" id="WP_084756115.1">
    <property type="nucleotide sequence ID" value="NZ_CP022046.2"/>
</dbReference>
<evidence type="ECO:0000256" key="1">
    <source>
        <dbReference type="ARBA" id="ARBA00022729"/>
    </source>
</evidence>
<gene>
    <name evidence="3" type="ORF">CEP64_13585</name>
</gene>
<proteinExistence type="predicted"/>
<protein>
    <submittedName>
        <fullName evidence="3">Iron ABC transporter substrate-binding protein</fullName>
    </submittedName>
</protein>
<feature type="signal peptide" evidence="2">
    <location>
        <begin position="1"/>
        <end position="20"/>
    </location>
</feature>
<organism evidence="3 4">
    <name type="scientific">Mammaliicoccus sciuri</name>
    <name type="common">Staphylococcus sciuri</name>
    <dbReference type="NCBI Taxonomy" id="1296"/>
    <lineage>
        <taxon>Bacteria</taxon>
        <taxon>Bacillati</taxon>
        <taxon>Bacillota</taxon>
        <taxon>Bacilli</taxon>
        <taxon>Bacillales</taxon>
        <taxon>Staphylococcaceae</taxon>
        <taxon>Mammaliicoccus</taxon>
    </lineage>
</organism>
<dbReference type="PANTHER" id="PTHR30006">
    <property type="entry name" value="THIAMINE-BINDING PERIPLASMIC PROTEIN-RELATED"/>
    <property type="match status" value="1"/>
</dbReference>
<dbReference type="PROSITE" id="PS51257">
    <property type="entry name" value="PROKAR_LIPOPROTEIN"/>
    <property type="match status" value="1"/>
</dbReference>
<dbReference type="AlphaFoldDB" id="A0AAI8DKU1"/>
<dbReference type="GO" id="GO:0015888">
    <property type="term" value="P:thiamine transport"/>
    <property type="evidence" value="ECO:0007669"/>
    <property type="project" value="TreeGrafter"/>
</dbReference>
<accession>A0AAI8DKU1</accession>
<dbReference type="SUPFAM" id="SSF53850">
    <property type="entry name" value="Periplasmic binding protein-like II"/>
    <property type="match status" value="1"/>
</dbReference>
<dbReference type="GO" id="GO:0030975">
    <property type="term" value="F:thiamine binding"/>
    <property type="evidence" value="ECO:0007669"/>
    <property type="project" value="TreeGrafter"/>
</dbReference>
<dbReference type="GO" id="GO:0030288">
    <property type="term" value="C:outer membrane-bounded periplasmic space"/>
    <property type="evidence" value="ECO:0007669"/>
    <property type="project" value="TreeGrafter"/>
</dbReference>
<keyword evidence="1 2" id="KW-0732">Signal</keyword>
<name>A0AAI8DKU1_MAMSC</name>
<evidence type="ECO:0000313" key="4">
    <source>
        <dbReference type="Proteomes" id="UP000197058"/>
    </source>
</evidence>